<dbReference type="InterPro" id="IPR000515">
    <property type="entry name" value="MetI-like"/>
</dbReference>
<dbReference type="InterPro" id="IPR035906">
    <property type="entry name" value="MetI-like_sf"/>
</dbReference>
<evidence type="ECO:0000256" key="6">
    <source>
        <dbReference type="ARBA" id="ARBA00023136"/>
    </source>
</evidence>
<name>A0A7T6Z8I6_9BACI</name>
<feature type="transmembrane region" description="Helical" evidence="8">
    <location>
        <begin position="192"/>
        <end position="217"/>
    </location>
</feature>
<dbReference type="Proteomes" id="UP000595349">
    <property type="component" value="Chromosome"/>
</dbReference>
<feature type="transmembrane region" description="Helical" evidence="8">
    <location>
        <begin position="110"/>
        <end position="129"/>
    </location>
</feature>
<dbReference type="RefSeq" id="WP_200087739.1">
    <property type="nucleotide sequence ID" value="NZ_CP054706.1"/>
</dbReference>
<comment type="subcellular location">
    <subcellularLocation>
        <location evidence="1 8">Cell membrane</location>
        <topology evidence="1 8">Multi-pass membrane protein</topology>
    </subcellularLocation>
</comment>
<feature type="transmembrane region" description="Helical" evidence="8">
    <location>
        <begin position="237"/>
        <end position="259"/>
    </location>
</feature>
<dbReference type="KEGG" id="scib:HUG20_02595"/>
<reference evidence="10 11" key="1">
    <citation type="submission" date="2020-06" db="EMBL/GenBank/DDBJ databases">
        <title>Genomic analysis of Salicibibacter sp. NKC21-4.</title>
        <authorList>
            <person name="Oh Y.J."/>
        </authorList>
    </citation>
    <scope>NUCLEOTIDE SEQUENCE [LARGE SCALE GENOMIC DNA]</scope>
    <source>
        <strain evidence="10 11">NKC21-4</strain>
    </source>
</reference>
<evidence type="ECO:0000313" key="10">
    <source>
        <dbReference type="EMBL" id="QQK78900.1"/>
    </source>
</evidence>
<dbReference type="SUPFAM" id="SSF161098">
    <property type="entry name" value="MetI-like"/>
    <property type="match status" value="1"/>
</dbReference>
<evidence type="ECO:0000256" key="4">
    <source>
        <dbReference type="ARBA" id="ARBA00022692"/>
    </source>
</evidence>
<dbReference type="InterPro" id="IPR025966">
    <property type="entry name" value="OppC_N"/>
</dbReference>
<dbReference type="Pfam" id="PF12911">
    <property type="entry name" value="OppC_N"/>
    <property type="match status" value="1"/>
</dbReference>
<comment type="similarity">
    <text evidence="7">Belongs to the binding-protein-dependent transport system permease family. OppBC subfamily.</text>
</comment>
<keyword evidence="5 8" id="KW-1133">Transmembrane helix</keyword>
<evidence type="ECO:0000313" key="11">
    <source>
        <dbReference type="Proteomes" id="UP000595349"/>
    </source>
</evidence>
<dbReference type="InterPro" id="IPR050366">
    <property type="entry name" value="BP-dependent_transpt_permease"/>
</dbReference>
<protein>
    <submittedName>
        <fullName evidence="10">ABC transporter permease</fullName>
    </submittedName>
</protein>
<dbReference type="GO" id="GO:0005886">
    <property type="term" value="C:plasma membrane"/>
    <property type="evidence" value="ECO:0007669"/>
    <property type="project" value="UniProtKB-SubCell"/>
</dbReference>
<evidence type="ECO:0000256" key="7">
    <source>
        <dbReference type="ARBA" id="ARBA00024202"/>
    </source>
</evidence>
<dbReference type="CDD" id="cd06261">
    <property type="entry name" value="TM_PBP2"/>
    <property type="match status" value="1"/>
</dbReference>
<dbReference type="PANTHER" id="PTHR43386:SF1">
    <property type="entry name" value="D,D-DIPEPTIDE TRANSPORT SYSTEM PERMEASE PROTEIN DDPC-RELATED"/>
    <property type="match status" value="1"/>
</dbReference>
<evidence type="ECO:0000256" key="2">
    <source>
        <dbReference type="ARBA" id="ARBA00022448"/>
    </source>
</evidence>
<feature type="domain" description="ABC transmembrane type-1" evidence="9">
    <location>
        <begin position="75"/>
        <end position="260"/>
    </location>
</feature>
<proteinExistence type="inferred from homology"/>
<organism evidence="10 11">
    <name type="scientific">Salicibibacter cibi</name>
    <dbReference type="NCBI Taxonomy" id="2743001"/>
    <lineage>
        <taxon>Bacteria</taxon>
        <taxon>Bacillati</taxon>
        <taxon>Bacillota</taxon>
        <taxon>Bacilli</taxon>
        <taxon>Bacillales</taxon>
        <taxon>Bacillaceae</taxon>
        <taxon>Salicibibacter</taxon>
    </lineage>
</organism>
<dbReference type="PANTHER" id="PTHR43386">
    <property type="entry name" value="OLIGOPEPTIDE TRANSPORT SYSTEM PERMEASE PROTEIN APPC"/>
    <property type="match status" value="1"/>
</dbReference>
<evidence type="ECO:0000259" key="9">
    <source>
        <dbReference type="PROSITE" id="PS50928"/>
    </source>
</evidence>
<gene>
    <name evidence="10" type="ORF">HUG20_02595</name>
</gene>
<keyword evidence="4 8" id="KW-0812">Transmembrane</keyword>
<dbReference type="PROSITE" id="PS50928">
    <property type="entry name" value="ABC_TM1"/>
    <property type="match status" value="1"/>
</dbReference>
<keyword evidence="6 8" id="KW-0472">Membrane</keyword>
<dbReference type="NCBIfam" id="NF045474">
    <property type="entry name" value="Opp2C"/>
    <property type="match status" value="1"/>
</dbReference>
<dbReference type="AlphaFoldDB" id="A0A7T6Z8I6"/>
<dbReference type="Pfam" id="PF00528">
    <property type="entry name" value="BPD_transp_1"/>
    <property type="match status" value="1"/>
</dbReference>
<dbReference type="GO" id="GO:0055085">
    <property type="term" value="P:transmembrane transport"/>
    <property type="evidence" value="ECO:0007669"/>
    <property type="project" value="InterPro"/>
</dbReference>
<dbReference type="EMBL" id="CP054706">
    <property type="protein sequence ID" value="QQK78900.1"/>
    <property type="molecule type" value="Genomic_DNA"/>
</dbReference>
<dbReference type="Gene3D" id="1.10.3720.10">
    <property type="entry name" value="MetI-like"/>
    <property type="match status" value="1"/>
</dbReference>
<feature type="transmembrane region" description="Helical" evidence="8">
    <location>
        <begin position="73"/>
        <end position="98"/>
    </location>
</feature>
<keyword evidence="3" id="KW-1003">Cell membrane</keyword>
<sequence>MFRILWKKKALIFSGSILLLVFLFALLAPFVVPVDPFDGDTSHRLLPPSFEYWFGTDHLGRDVFSRLLYGARYSLLGALTVTIIATILSIVIGTFAGYKGGWLDQIFMRLSEWMLAFPSLMIALVLVGMFGPGMINLMLALVLVFWMPEARLIRNMVVRLKEERYVHVAKLHGVSSFRVITRHLFPFVLPHVLVMATLNVGSVLLHIAGFSFLGLGIQPPLPEWGAMLNASSDYFYSAPWLMIFPGLIIFVIVLSFNILSDYWRDTLNLQK</sequence>
<evidence type="ECO:0000256" key="8">
    <source>
        <dbReference type="RuleBase" id="RU363032"/>
    </source>
</evidence>
<keyword evidence="2 8" id="KW-0813">Transport</keyword>
<accession>A0A7T6Z8I6</accession>
<evidence type="ECO:0000256" key="1">
    <source>
        <dbReference type="ARBA" id="ARBA00004651"/>
    </source>
</evidence>
<evidence type="ECO:0000256" key="3">
    <source>
        <dbReference type="ARBA" id="ARBA00022475"/>
    </source>
</evidence>
<evidence type="ECO:0000256" key="5">
    <source>
        <dbReference type="ARBA" id="ARBA00022989"/>
    </source>
</evidence>
<dbReference type="InterPro" id="IPR053385">
    <property type="entry name" value="ABC_transport_permease"/>
</dbReference>
<keyword evidence="11" id="KW-1185">Reference proteome</keyword>